<dbReference type="Proteomes" id="UP000648801">
    <property type="component" value="Unassembled WGS sequence"/>
</dbReference>
<dbReference type="Pfam" id="PF13505">
    <property type="entry name" value="OMP_b-brl"/>
    <property type="match status" value="1"/>
</dbReference>
<comment type="caution">
    <text evidence="4">The sequence shown here is derived from an EMBL/GenBank/DDBJ whole genome shotgun (WGS) entry which is preliminary data.</text>
</comment>
<dbReference type="RefSeq" id="WP_188758597.1">
    <property type="nucleotide sequence ID" value="NZ_BMJB01000001.1"/>
</dbReference>
<proteinExistence type="predicted"/>
<reference evidence="4" key="2">
    <citation type="submission" date="2020-09" db="EMBL/GenBank/DDBJ databases">
        <authorList>
            <person name="Sun Q."/>
            <person name="Zhou Y."/>
        </authorList>
    </citation>
    <scope>NUCLEOTIDE SEQUENCE</scope>
    <source>
        <strain evidence="4">CGMCC 1.15447</strain>
    </source>
</reference>
<gene>
    <name evidence="4" type="ORF">GCM10011507_14820</name>
</gene>
<evidence type="ECO:0000256" key="1">
    <source>
        <dbReference type="ARBA" id="ARBA00022729"/>
    </source>
</evidence>
<sequence>MLKNLFLVVCLLAGASTLYAQATATASRTADLKVGGGFTYANADYDGHYKGEMAFFTYDFTSHFGIEGNFHFVKGGGNLDLYEKTYEIGGRYFRNYRDDKLSPYVKLLYGRGVFNFPAYIPSGPHPNLAYNMGVVGAGLDYKFSRHLYFRGDFEYQEWFHFPPNGLTPTLFTVGAAYHF</sequence>
<dbReference type="InterPro" id="IPR027385">
    <property type="entry name" value="Beta-barrel_OMP"/>
</dbReference>
<keyword evidence="1 2" id="KW-0732">Signal</keyword>
<dbReference type="SUPFAM" id="SSF56925">
    <property type="entry name" value="OMPA-like"/>
    <property type="match status" value="1"/>
</dbReference>
<protein>
    <recommendedName>
        <fullName evidence="3">Outer membrane protein beta-barrel domain-containing protein</fullName>
    </recommendedName>
</protein>
<evidence type="ECO:0000313" key="4">
    <source>
        <dbReference type="EMBL" id="GGA64243.1"/>
    </source>
</evidence>
<feature type="chain" id="PRO_5037111049" description="Outer membrane protein beta-barrel domain-containing protein" evidence="2">
    <location>
        <begin position="23"/>
        <end position="179"/>
    </location>
</feature>
<dbReference type="Gene3D" id="2.40.160.20">
    <property type="match status" value="1"/>
</dbReference>
<dbReference type="InterPro" id="IPR011250">
    <property type="entry name" value="OMP/PagP_B-barrel"/>
</dbReference>
<evidence type="ECO:0000313" key="5">
    <source>
        <dbReference type="Proteomes" id="UP000648801"/>
    </source>
</evidence>
<evidence type="ECO:0000259" key="3">
    <source>
        <dbReference type="Pfam" id="PF13505"/>
    </source>
</evidence>
<dbReference type="EMBL" id="BMJB01000001">
    <property type="protein sequence ID" value="GGA64243.1"/>
    <property type="molecule type" value="Genomic_DNA"/>
</dbReference>
<evidence type="ECO:0000256" key="2">
    <source>
        <dbReference type="SAM" id="SignalP"/>
    </source>
</evidence>
<organism evidence="4 5">
    <name type="scientific">Edaphobacter acidisoli</name>
    <dbReference type="NCBI Taxonomy" id="2040573"/>
    <lineage>
        <taxon>Bacteria</taxon>
        <taxon>Pseudomonadati</taxon>
        <taxon>Acidobacteriota</taxon>
        <taxon>Terriglobia</taxon>
        <taxon>Terriglobales</taxon>
        <taxon>Acidobacteriaceae</taxon>
        <taxon>Edaphobacter</taxon>
    </lineage>
</organism>
<accession>A0A916W463</accession>
<keyword evidence="5" id="KW-1185">Reference proteome</keyword>
<feature type="signal peptide" evidence="2">
    <location>
        <begin position="1"/>
        <end position="22"/>
    </location>
</feature>
<feature type="domain" description="Outer membrane protein beta-barrel" evidence="3">
    <location>
        <begin position="10"/>
        <end position="179"/>
    </location>
</feature>
<dbReference type="AlphaFoldDB" id="A0A916W463"/>
<name>A0A916W463_9BACT</name>
<reference evidence="4" key="1">
    <citation type="journal article" date="2014" name="Int. J. Syst. Evol. Microbiol.">
        <title>Complete genome sequence of Corynebacterium casei LMG S-19264T (=DSM 44701T), isolated from a smear-ripened cheese.</title>
        <authorList>
            <consortium name="US DOE Joint Genome Institute (JGI-PGF)"/>
            <person name="Walter F."/>
            <person name="Albersmeier A."/>
            <person name="Kalinowski J."/>
            <person name="Ruckert C."/>
        </authorList>
    </citation>
    <scope>NUCLEOTIDE SEQUENCE</scope>
    <source>
        <strain evidence="4">CGMCC 1.15447</strain>
    </source>
</reference>